<feature type="transmembrane region" description="Helical" evidence="4">
    <location>
        <begin position="109"/>
        <end position="126"/>
    </location>
</feature>
<feature type="transmembrane region" description="Helical" evidence="4">
    <location>
        <begin position="218"/>
        <end position="238"/>
    </location>
</feature>
<keyword evidence="2 4" id="KW-1133">Transmembrane helix</keyword>
<feature type="transmembrane region" description="Helical" evidence="4">
    <location>
        <begin position="21"/>
        <end position="46"/>
    </location>
</feature>
<gene>
    <name evidence="5" type="ORF">PPERSA_07860</name>
</gene>
<comment type="caution">
    <text evidence="5">The sequence shown here is derived from an EMBL/GenBank/DDBJ whole genome shotgun (WGS) entry which is preliminary data.</text>
</comment>
<dbReference type="Proteomes" id="UP000054937">
    <property type="component" value="Unassembled WGS sequence"/>
</dbReference>
<dbReference type="PANTHER" id="PTHR23121">
    <property type="entry name" value="SODIUM-DEPENDENT GLUCOSE TRANSPORTER 1"/>
    <property type="match status" value="1"/>
</dbReference>
<dbReference type="Pfam" id="PF07690">
    <property type="entry name" value="MFS_1"/>
    <property type="match status" value="1"/>
</dbReference>
<evidence type="ECO:0000313" key="5">
    <source>
        <dbReference type="EMBL" id="KRW99783.1"/>
    </source>
</evidence>
<dbReference type="EMBL" id="LDAU01000204">
    <property type="protein sequence ID" value="KRW99783.1"/>
    <property type="molecule type" value="Genomic_DNA"/>
</dbReference>
<evidence type="ECO:0000256" key="3">
    <source>
        <dbReference type="ARBA" id="ARBA00023136"/>
    </source>
</evidence>
<feature type="transmembrane region" description="Helical" evidence="4">
    <location>
        <begin position="312"/>
        <end position="332"/>
    </location>
</feature>
<dbReference type="PANTHER" id="PTHR23121:SF9">
    <property type="entry name" value="SODIUM-DEPENDENT GLUCOSE TRANSPORTER 1"/>
    <property type="match status" value="1"/>
</dbReference>
<dbReference type="AlphaFoldDB" id="A0A0V0QCF2"/>
<feature type="transmembrane region" description="Helical" evidence="4">
    <location>
        <begin position="338"/>
        <end position="358"/>
    </location>
</feature>
<evidence type="ECO:0000256" key="2">
    <source>
        <dbReference type="ARBA" id="ARBA00022989"/>
    </source>
</evidence>
<evidence type="ECO:0000256" key="4">
    <source>
        <dbReference type="SAM" id="Phobius"/>
    </source>
</evidence>
<feature type="transmembrane region" description="Helical" evidence="4">
    <location>
        <begin position="247"/>
        <end position="265"/>
    </location>
</feature>
<protein>
    <submittedName>
        <fullName evidence="5">Major facilitator superfamily domain, general substrate transporter</fullName>
    </submittedName>
</protein>
<feature type="transmembrane region" description="Helical" evidence="4">
    <location>
        <begin position="179"/>
        <end position="198"/>
    </location>
</feature>
<proteinExistence type="predicted"/>
<dbReference type="SUPFAM" id="SSF103473">
    <property type="entry name" value="MFS general substrate transporter"/>
    <property type="match status" value="1"/>
</dbReference>
<keyword evidence="3 4" id="KW-0472">Membrane</keyword>
<dbReference type="InterPro" id="IPR036259">
    <property type="entry name" value="MFS_trans_sf"/>
</dbReference>
<keyword evidence="6" id="KW-1185">Reference proteome</keyword>
<feature type="transmembrane region" description="Helical" evidence="4">
    <location>
        <begin position="271"/>
        <end position="291"/>
    </location>
</feature>
<dbReference type="InParanoid" id="A0A0V0QCF2"/>
<dbReference type="InterPro" id="IPR011701">
    <property type="entry name" value="MFS"/>
</dbReference>
<organism evidence="5 6">
    <name type="scientific">Pseudocohnilembus persalinus</name>
    <name type="common">Ciliate</name>
    <dbReference type="NCBI Taxonomy" id="266149"/>
    <lineage>
        <taxon>Eukaryota</taxon>
        <taxon>Sar</taxon>
        <taxon>Alveolata</taxon>
        <taxon>Ciliophora</taxon>
        <taxon>Intramacronucleata</taxon>
        <taxon>Oligohymenophorea</taxon>
        <taxon>Scuticociliatia</taxon>
        <taxon>Philasterida</taxon>
        <taxon>Pseudocohnilembidae</taxon>
        <taxon>Pseudocohnilembus</taxon>
    </lineage>
</organism>
<evidence type="ECO:0000313" key="6">
    <source>
        <dbReference type="Proteomes" id="UP000054937"/>
    </source>
</evidence>
<accession>A0A0V0QCF2</accession>
<feature type="transmembrane region" description="Helical" evidence="4">
    <location>
        <begin position="84"/>
        <end position="103"/>
    </location>
</feature>
<keyword evidence="1 4" id="KW-0812">Transmembrane</keyword>
<dbReference type="Gene3D" id="1.20.1250.20">
    <property type="entry name" value="MFS general substrate transporter like domains"/>
    <property type="match status" value="1"/>
</dbReference>
<sequence length="381" mass="43199">MSENLNKSQFLTNGFNKKYSYNCSILYCITFGILGGVISSLGSNIIYMSERTGVQESYFGNVVFLRSTGFLIGSLILGKILGKYQFNLFAVGAFITPAIQAQLGYQNSTFYIIFTLLILIFPILQIQSPEVTDKIRMSVKNSFFKIQQNQQTIIEQEKDKSQNQTQLQDVQQNPNISQFMVIVVGILLFIVIGFEVSYGNWVASYNSLLGLSKKEDGMYATSLFWLGIGTGRFIAIFLSKKLDQIQYLYISFILSIVFSIIFNVFPMNIQLLYICSFGYGTANGPVYPFVLTLAEALKLRIKSEQTNEIIRIANYGDIVVPLLMGYGINFFGTEAFKYSVLFFSICMIVFFKSCLIIADKQFQKQKKNQDQFKNDIALQLL</sequence>
<feature type="transmembrane region" description="Helical" evidence="4">
    <location>
        <begin position="58"/>
        <end position="77"/>
    </location>
</feature>
<reference evidence="5 6" key="1">
    <citation type="journal article" date="2015" name="Sci. Rep.">
        <title>Genome of the facultative scuticociliatosis pathogen Pseudocohnilembus persalinus provides insight into its virulence through horizontal gene transfer.</title>
        <authorList>
            <person name="Xiong J."/>
            <person name="Wang G."/>
            <person name="Cheng J."/>
            <person name="Tian M."/>
            <person name="Pan X."/>
            <person name="Warren A."/>
            <person name="Jiang C."/>
            <person name="Yuan D."/>
            <person name="Miao W."/>
        </authorList>
    </citation>
    <scope>NUCLEOTIDE SEQUENCE [LARGE SCALE GENOMIC DNA]</scope>
    <source>
        <strain evidence="5">36N120E</strain>
    </source>
</reference>
<name>A0A0V0QCF2_PSEPJ</name>
<dbReference type="GO" id="GO:0022857">
    <property type="term" value="F:transmembrane transporter activity"/>
    <property type="evidence" value="ECO:0007669"/>
    <property type="project" value="InterPro"/>
</dbReference>
<evidence type="ECO:0000256" key="1">
    <source>
        <dbReference type="ARBA" id="ARBA00022692"/>
    </source>
</evidence>